<proteinExistence type="predicted"/>
<dbReference type="NCBIfam" id="TIGR00797">
    <property type="entry name" value="matE"/>
    <property type="match status" value="1"/>
</dbReference>
<dbReference type="InterPro" id="IPR048279">
    <property type="entry name" value="MdtK-like"/>
</dbReference>
<dbReference type="GO" id="GO:0042910">
    <property type="term" value="F:xenobiotic transmembrane transporter activity"/>
    <property type="evidence" value="ECO:0007669"/>
    <property type="project" value="InterPro"/>
</dbReference>
<protein>
    <recommendedName>
        <fullName evidence="9">Multidrug-efflux transporter</fullName>
    </recommendedName>
</protein>
<evidence type="ECO:0000256" key="6">
    <source>
        <dbReference type="ARBA" id="ARBA00022989"/>
    </source>
</evidence>
<keyword evidence="3" id="KW-0050">Antiport</keyword>
<evidence type="ECO:0000256" key="9">
    <source>
        <dbReference type="ARBA" id="ARBA00031636"/>
    </source>
</evidence>
<keyword evidence="4" id="KW-1003">Cell membrane</keyword>
<feature type="transmembrane region" description="Helical" evidence="10">
    <location>
        <begin position="318"/>
        <end position="337"/>
    </location>
</feature>
<feature type="transmembrane region" description="Helical" evidence="10">
    <location>
        <begin position="251"/>
        <end position="274"/>
    </location>
</feature>
<evidence type="ECO:0000256" key="2">
    <source>
        <dbReference type="ARBA" id="ARBA00022448"/>
    </source>
</evidence>
<comment type="caution">
    <text evidence="11">The sequence shown here is derived from an EMBL/GenBank/DDBJ whole genome shotgun (WGS) entry which is preliminary data.</text>
</comment>
<evidence type="ECO:0000256" key="10">
    <source>
        <dbReference type="SAM" id="Phobius"/>
    </source>
</evidence>
<dbReference type="GO" id="GO:0006811">
    <property type="term" value="P:monoatomic ion transport"/>
    <property type="evidence" value="ECO:0007669"/>
    <property type="project" value="UniProtKB-KW"/>
</dbReference>
<evidence type="ECO:0000256" key="4">
    <source>
        <dbReference type="ARBA" id="ARBA00022475"/>
    </source>
</evidence>
<keyword evidence="8 10" id="KW-0472">Membrane</keyword>
<feature type="transmembrane region" description="Helical" evidence="10">
    <location>
        <begin position="165"/>
        <end position="184"/>
    </location>
</feature>
<feature type="transmembrane region" description="Helical" evidence="10">
    <location>
        <begin position="413"/>
        <end position="437"/>
    </location>
</feature>
<dbReference type="PANTHER" id="PTHR43298:SF2">
    <property type="entry name" value="FMN_FAD EXPORTER YEEO-RELATED"/>
    <property type="match status" value="1"/>
</dbReference>
<dbReference type="PANTHER" id="PTHR43298">
    <property type="entry name" value="MULTIDRUG RESISTANCE PROTEIN NORM-RELATED"/>
    <property type="match status" value="1"/>
</dbReference>
<feature type="transmembrane region" description="Helical" evidence="10">
    <location>
        <begin position="45"/>
        <end position="68"/>
    </location>
</feature>
<evidence type="ECO:0000256" key="3">
    <source>
        <dbReference type="ARBA" id="ARBA00022449"/>
    </source>
</evidence>
<dbReference type="Pfam" id="PF01554">
    <property type="entry name" value="MatE"/>
    <property type="match status" value="2"/>
</dbReference>
<name>A0A1V4AUC2_9BACT</name>
<dbReference type="Proteomes" id="UP000189681">
    <property type="component" value="Unassembled WGS sequence"/>
</dbReference>
<evidence type="ECO:0000256" key="8">
    <source>
        <dbReference type="ARBA" id="ARBA00023136"/>
    </source>
</evidence>
<keyword evidence="6 10" id="KW-1133">Transmembrane helix</keyword>
<feature type="transmembrane region" description="Helical" evidence="10">
    <location>
        <begin position="190"/>
        <end position="211"/>
    </location>
</feature>
<dbReference type="CDD" id="cd13137">
    <property type="entry name" value="MATE_NorM_like"/>
    <property type="match status" value="1"/>
</dbReference>
<feature type="transmembrane region" description="Helical" evidence="10">
    <location>
        <begin position="386"/>
        <end position="407"/>
    </location>
</feature>
<sequence>MLELTENNLNKNIFKLSIPLVLENIFHMSVFVSDTIMIARLGTESIAAVGLAGTVYFVASMVFSSLNIASASIIARHVGAKEMGKAQIVAGQSILLSLMLGVAVSPFLVVFARKLLVVMSAEPIVIDLGVGYLQIVSGFMVLRLIMLACSGILRGAGDTKTPMKVTLVINIINVLFNWLLIYGIGPFPRLGVSGVGYATVISYSIGTGLLVKKLFEKEAVITISIQQMVRLHIESLRRIIRISIPAAIDTFLTQMGFLFFTKIVTMLGTVSLAAHEIALRIESISFMPGFALAVSTATLVGQSLGAKNVNLALLSMKRSCCFALVLMGFFALIFILLPEQIVGLFRPEANVFSLATICLMISAIEQPALAIYMVYSGGLRGAGDMVSPMIVAIVGTLCLHVPLAYVLGITFQLGLAGVWLGAAIDWIVRAVAIYILYKKRTMEEYYGVKLPAKQATCKNTKEVANQVETQNQN</sequence>
<dbReference type="InterPro" id="IPR002528">
    <property type="entry name" value="MATE_fam"/>
</dbReference>
<evidence type="ECO:0000256" key="5">
    <source>
        <dbReference type="ARBA" id="ARBA00022692"/>
    </source>
</evidence>
<evidence type="ECO:0000256" key="1">
    <source>
        <dbReference type="ARBA" id="ARBA00004651"/>
    </source>
</evidence>
<dbReference type="PIRSF" id="PIRSF006603">
    <property type="entry name" value="DinF"/>
    <property type="match status" value="1"/>
</dbReference>
<gene>
    <name evidence="11" type="ORF">AYP45_07710</name>
</gene>
<comment type="subcellular location">
    <subcellularLocation>
        <location evidence="1">Cell membrane</location>
        <topology evidence="1">Multi-pass membrane protein</topology>
    </subcellularLocation>
</comment>
<keyword evidence="5 10" id="KW-0812">Transmembrane</keyword>
<reference evidence="11 12" key="1">
    <citation type="journal article" date="2017" name="Water Res.">
        <title>Discovery and metagenomic analysis of an anammox bacterial enrichment related to Candidatus "Brocadia caroliniensis" in a full-scale glycerol-fed nitritation-denitritation separate centrate treatment process.</title>
        <authorList>
            <person name="Park H."/>
            <person name="Brotto A.C."/>
            <person name="van Loosdrecht M.C."/>
            <person name="Chandran K."/>
        </authorList>
    </citation>
    <scope>NUCLEOTIDE SEQUENCE [LARGE SCALE GENOMIC DNA]</scope>
    <source>
        <strain evidence="11">26THWARD</strain>
    </source>
</reference>
<evidence type="ECO:0000313" key="12">
    <source>
        <dbReference type="Proteomes" id="UP000189681"/>
    </source>
</evidence>
<evidence type="ECO:0000313" key="11">
    <source>
        <dbReference type="EMBL" id="OOP56686.1"/>
    </source>
</evidence>
<accession>A0A1V4AUC2</accession>
<feature type="transmembrane region" description="Helical" evidence="10">
    <location>
        <begin position="349"/>
        <end position="374"/>
    </location>
</feature>
<feature type="transmembrane region" description="Helical" evidence="10">
    <location>
        <begin position="89"/>
        <end position="112"/>
    </location>
</feature>
<feature type="transmembrane region" description="Helical" evidence="10">
    <location>
        <begin position="132"/>
        <end position="153"/>
    </location>
</feature>
<evidence type="ECO:0000256" key="7">
    <source>
        <dbReference type="ARBA" id="ARBA00023065"/>
    </source>
</evidence>
<dbReference type="GO" id="GO:0015297">
    <property type="term" value="F:antiporter activity"/>
    <property type="evidence" value="ECO:0007669"/>
    <property type="project" value="UniProtKB-KW"/>
</dbReference>
<organism evidence="11 12">
    <name type="scientific">Candidatus Brocadia carolinensis</name>
    <dbReference type="NCBI Taxonomy" id="1004156"/>
    <lineage>
        <taxon>Bacteria</taxon>
        <taxon>Pseudomonadati</taxon>
        <taxon>Planctomycetota</taxon>
        <taxon>Candidatus Brocadiia</taxon>
        <taxon>Candidatus Brocadiales</taxon>
        <taxon>Candidatus Brocadiaceae</taxon>
        <taxon>Candidatus Brocadia</taxon>
    </lineage>
</organism>
<dbReference type="EMBL" id="AYTS01000064">
    <property type="protein sequence ID" value="OOP56686.1"/>
    <property type="molecule type" value="Genomic_DNA"/>
</dbReference>
<feature type="transmembrane region" description="Helical" evidence="10">
    <location>
        <begin position="286"/>
        <end position="306"/>
    </location>
</feature>
<dbReference type="GO" id="GO:0005886">
    <property type="term" value="C:plasma membrane"/>
    <property type="evidence" value="ECO:0007669"/>
    <property type="project" value="UniProtKB-SubCell"/>
</dbReference>
<keyword evidence="7" id="KW-0406">Ion transport</keyword>
<dbReference type="InterPro" id="IPR050222">
    <property type="entry name" value="MATE_MdtK"/>
</dbReference>
<feature type="transmembrane region" description="Helical" evidence="10">
    <location>
        <begin position="20"/>
        <end position="39"/>
    </location>
</feature>
<dbReference type="STRING" id="1004156.AYP45_07710"/>
<dbReference type="AlphaFoldDB" id="A0A1V4AUC2"/>
<keyword evidence="2" id="KW-0813">Transport</keyword>